<evidence type="ECO:0000313" key="19">
    <source>
        <dbReference type="Proteomes" id="UP001178508"/>
    </source>
</evidence>
<keyword evidence="11" id="KW-0833">Ubl conjugation pathway</keyword>
<evidence type="ECO:0000256" key="4">
    <source>
        <dbReference type="ARBA" id="ARBA00012251"/>
    </source>
</evidence>
<keyword evidence="8" id="KW-0479">Metal-binding</keyword>
<feature type="domain" description="RING-type" evidence="17">
    <location>
        <begin position="285"/>
        <end position="508"/>
    </location>
</feature>
<dbReference type="CDD" id="cd20345">
    <property type="entry name" value="BRcat_RBR_HOIL1"/>
    <property type="match status" value="1"/>
</dbReference>
<dbReference type="InterPro" id="IPR044066">
    <property type="entry name" value="TRIAD_supradom"/>
</dbReference>
<evidence type="ECO:0000256" key="1">
    <source>
        <dbReference type="ARBA" id="ARBA00001798"/>
    </source>
</evidence>
<feature type="domain" description="Ubiquitin-like" evidence="14">
    <location>
        <begin position="61"/>
        <end position="128"/>
    </location>
</feature>
<dbReference type="CDD" id="cd16633">
    <property type="entry name" value="mRING-HC-C3HC3D_RBR_HOIL1"/>
    <property type="match status" value="1"/>
</dbReference>
<evidence type="ECO:0000256" key="11">
    <source>
        <dbReference type="ARBA" id="ARBA00022786"/>
    </source>
</evidence>
<dbReference type="PROSITE" id="PS50089">
    <property type="entry name" value="ZF_RING_2"/>
    <property type="match status" value="1"/>
</dbReference>
<dbReference type="PROSITE" id="PS01358">
    <property type="entry name" value="ZF_RANBP2_1"/>
    <property type="match status" value="1"/>
</dbReference>
<dbReference type="InterPro" id="IPR029071">
    <property type="entry name" value="Ubiquitin-like_domsf"/>
</dbReference>
<evidence type="ECO:0000256" key="10">
    <source>
        <dbReference type="ARBA" id="ARBA00022771"/>
    </source>
</evidence>
<evidence type="ECO:0000256" key="12">
    <source>
        <dbReference type="ARBA" id="ARBA00022833"/>
    </source>
</evidence>
<evidence type="ECO:0000256" key="8">
    <source>
        <dbReference type="ARBA" id="ARBA00022723"/>
    </source>
</evidence>
<dbReference type="FunFam" id="3.10.20.90:FF:000130">
    <property type="entry name" value="SHANK-associated RH domain interactor"/>
    <property type="match status" value="1"/>
</dbReference>
<sequence>MASEVRPRVELKEAEELACSLSEALSSGDGQEAVKLCEKLSKLSVPVTVSINSQAFPQDVIRLLVGVEDALSENYIQVTVEVTLGMRIAQLKEKISQDYGFPPVLQRWVIGKRLARDQETLFSHGIRQSGDKVFLFIRSAQAANLTRQQERLDQEQLRFEGIVESMHSMQLLARGAAGVENTAKNPPPPPPKPPAVLPKPQLGWACAMCTYVNKPIRPGCEMCGGERPADYVVPNIYQPSQQELEWIQQERLATLQYEQAQQEERERNYLHLLATEDLNLIPNSTEIECPICFSTLQPEEGIVLRECLHTFCRDCLVGTIVNCQDAEVSCPDNCESKLLDREIQALLTDEEHQRFLELRLSIAESRSEHSFHCQTFNCRGWCIYEDEVNEFHCELCGETNCILCRAIHKDMNCKDYQDDLRIRAQNDEAAQQTNQMLQSMLQNGEAMKCPRCDVIVQKKDGCDWICCLMCKTEICWVTKQARWGPNGNGDTSGGCGCRVNNQPCHPNCQNCH</sequence>
<evidence type="ECO:0000256" key="3">
    <source>
        <dbReference type="ARBA" id="ARBA00008278"/>
    </source>
</evidence>
<dbReference type="AlphaFoldDB" id="A0AAV1EP11"/>
<gene>
    <name evidence="18" type="ORF">XNOV1_A001387</name>
</gene>
<dbReference type="Pfam" id="PF00240">
    <property type="entry name" value="ubiquitin"/>
    <property type="match status" value="1"/>
</dbReference>
<dbReference type="GO" id="GO:0043161">
    <property type="term" value="P:proteasome-mediated ubiquitin-dependent protein catabolic process"/>
    <property type="evidence" value="ECO:0007669"/>
    <property type="project" value="TreeGrafter"/>
</dbReference>
<keyword evidence="7" id="KW-0808">Transferase</keyword>
<dbReference type="PROSITE" id="PS50199">
    <property type="entry name" value="ZF_RANBP2_2"/>
    <property type="match status" value="1"/>
</dbReference>
<protein>
    <recommendedName>
        <fullName evidence="5">RanBP-type and C3HC4-type zinc finger-containing protein 1</fullName>
        <ecNumber evidence="4">2.3.2.31</ecNumber>
    </recommendedName>
</protein>
<dbReference type="SMART" id="SM00547">
    <property type="entry name" value="ZnF_RBZ"/>
    <property type="match status" value="1"/>
</dbReference>
<keyword evidence="10 13" id="KW-0863">Zinc-finger</keyword>
<dbReference type="GO" id="GO:0008270">
    <property type="term" value="F:zinc ion binding"/>
    <property type="evidence" value="ECO:0007669"/>
    <property type="project" value="UniProtKB-KW"/>
</dbReference>
<dbReference type="PROSITE" id="PS50053">
    <property type="entry name" value="UBIQUITIN_2"/>
    <property type="match status" value="1"/>
</dbReference>
<evidence type="ECO:0000259" key="16">
    <source>
        <dbReference type="PROSITE" id="PS50199"/>
    </source>
</evidence>
<feature type="domain" description="RanBP2-type" evidence="16">
    <location>
        <begin position="199"/>
        <end position="229"/>
    </location>
</feature>
<dbReference type="Gene3D" id="3.30.40.10">
    <property type="entry name" value="Zinc/RING finger domain, C3HC4 (zinc finger)"/>
    <property type="match status" value="1"/>
</dbReference>
<dbReference type="InterPro" id="IPR000626">
    <property type="entry name" value="Ubiquitin-like_dom"/>
</dbReference>
<evidence type="ECO:0000259" key="15">
    <source>
        <dbReference type="PROSITE" id="PS50089"/>
    </source>
</evidence>
<accession>A0AAV1EP11</accession>
<dbReference type="InterPro" id="IPR057468">
    <property type="entry name" value="HOIL-1/Sharpin_LTM"/>
</dbReference>
<reference evidence="18" key="1">
    <citation type="submission" date="2023-08" db="EMBL/GenBank/DDBJ databases">
        <authorList>
            <person name="Alioto T."/>
            <person name="Alioto T."/>
            <person name="Gomez Garrido J."/>
        </authorList>
    </citation>
    <scope>NUCLEOTIDE SEQUENCE</scope>
</reference>
<keyword evidence="12" id="KW-0862">Zinc</keyword>
<dbReference type="InterPro" id="IPR047557">
    <property type="entry name" value="Rcat_RBR_HOIL1"/>
</dbReference>
<keyword evidence="9" id="KW-0677">Repeat</keyword>
<evidence type="ECO:0000313" key="18">
    <source>
        <dbReference type="EMBL" id="CAJ1050342.1"/>
    </source>
</evidence>
<dbReference type="EC" id="2.3.2.31" evidence="4"/>
<dbReference type="GO" id="GO:0061630">
    <property type="term" value="F:ubiquitin protein ligase activity"/>
    <property type="evidence" value="ECO:0007669"/>
    <property type="project" value="UniProtKB-EC"/>
</dbReference>
<dbReference type="PANTHER" id="PTHR22770">
    <property type="entry name" value="UBIQUITIN CONJUGATING ENZYME 7 INTERACTING PROTEIN-RELATED"/>
    <property type="match status" value="1"/>
</dbReference>
<dbReference type="GO" id="GO:0071797">
    <property type="term" value="C:LUBAC complex"/>
    <property type="evidence" value="ECO:0007669"/>
    <property type="project" value="TreeGrafter"/>
</dbReference>
<keyword evidence="19" id="KW-1185">Reference proteome</keyword>
<dbReference type="GO" id="GO:0043130">
    <property type="term" value="F:ubiquitin binding"/>
    <property type="evidence" value="ECO:0007669"/>
    <property type="project" value="TreeGrafter"/>
</dbReference>
<comment type="pathway">
    <text evidence="2">Protein modification; protein ubiquitination.</text>
</comment>
<evidence type="ECO:0000256" key="7">
    <source>
        <dbReference type="ARBA" id="ARBA00022679"/>
    </source>
</evidence>
<dbReference type="Gene3D" id="2.30.30.380">
    <property type="entry name" value="Zn-finger domain of Sec23/24"/>
    <property type="match status" value="1"/>
</dbReference>
<dbReference type="InterPro" id="IPR001876">
    <property type="entry name" value="Znf_RanBP2"/>
</dbReference>
<proteinExistence type="inferred from homology"/>
<dbReference type="InterPro" id="IPR051628">
    <property type="entry name" value="LUBAC_E3_Ligases"/>
</dbReference>
<dbReference type="PROSITE" id="PS51873">
    <property type="entry name" value="TRIAD"/>
    <property type="match status" value="1"/>
</dbReference>
<dbReference type="SUPFAM" id="SSF90209">
    <property type="entry name" value="Ran binding protein zinc finger-like"/>
    <property type="match status" value="1"/>
</dbReference>
<dbReference type="InterPro" id="IPR013083">
    <property type="entry name" value="Znf_RING/FYVE/PHD"/>
</dbReference>
<evidence type="ECO:0000256" key="5">
    <source>
        <dbReference type="ARBA" id="ARBA00017887"/>
    </source>
</evidence>
<dbReference type="CDD" id="cd20358">
    <property type="entry name" value="Rcat_RBR_HOIL1"/>
    <property type="match status" value="1"/>
</dbReference>
<dbReference type="SUPFAM" id="SSF54236">
    <property type="entry name" value="Ubiquitin-like"/>
    <property type="match status" value="1"/>
</dbReference>
<dbReference type="PANTHER" id="PTHR22770:SF35">
    <property type="entry name" value="RANBP-TYPE AND C3HC4-TYPE ZINC FINGER-CONTAINING PROTEIN 1"/>
    <property type="match status" value="1"/>
</dbReference>
<comment type="similarity">
    <text evidence="3">Belongs to the RBR family.</text>
</comment>
<dbReference type="SUPFAM" id="SSF57850">
    <property type="entry name" value="RING/U-box"/>
    <property type="match status" value="3"/>
</dbReference>
<dbReference type="Gene3D" id="3.10.20.90">
    <property type="entry name" value="Phosphatidylinositol 3-kinase Catalytic Subunit, Chain A, domain 1"/>
    <property type="match status" value="1"/>
</dbReference>
<organism evidence="18 19">
    <name type="scientific">Xyrichtys novacula</name>
    <name type="common">Pearly razorfish</name>
    <name type="synonym">Hemipteronotus novacula</name>
    <dbReference type="NCBI Taxonomy" id="13765"/>
    <lineage>
        <taxon>Eukaryota</taxon>
        <taxon>Metazoa</taxon>
        <taxon>Chordata</taxon>
        <taxon>Craniata</taxon>
        <taxon>Vertebrata</taxon>
        <taxon>Euteleostomi</taxon>
        <taxon>Actinopterygii</taxon>
        <taxon>Neopterygii</taxon>
        <taxon>Teleostei</taxon>
        <taxon>Neoteleostei</taxon>
        <taxon>Acanthomorphata</taxon>
        <taxon>Eupercaria</taxon>
        <taxon>Labriformes</taxon>
        <taxon>Labridae</taxon>
        <taxon>Xyrichtys</taxon>
    </lineage>
</organism>
<dbReference type="GO" id="GO:0009893">
    <property type="term" value="P:positive regulation of metabolic process"/>
    <property type="evidence" value="ECO:0007669"/>
    <property type="project" value="UniProtKB-ARBA"/>
</dbReference>
<dbReference type="PROSITE" id="PS00518">
    <property type="entry name" value="ZF_RING_1"/>
    <property type="match status" value="1"/>
</dbReference>
<dbReference type="InterPro" id="IPR047558">
    <property type="entry name" value="BRcat_RBR_HOIL1"/>
</dbReference>
<dbReference type="InterPro" id="IPR017907">
    <property type="entry name" value="Znf_RING_CS"/>
</dbReference>
<dbReference type="Pfam" id="PF13445">
    <property type="entry name" value="zf-RING_UBOX"/>
    <property type="match status" value="1"/>
</dbReference>
<dbReference type="InterPro" id="IPR047559">
    <property type="entry name" value="HOIL1_RBR_mRING-HC-C3HC3D"/>
</dbReference>
<evidence type="ECO:0000256" key="9">
    <source>
        <dbReference type="ARBA" id="ARBA00022737"/>
    </source>
</evidence>
<keyword evidence="6" id="KW-0597">Phosphoprotein</keyword>
<evidence type="ECO:0000256" key="13">
    <source>
        <dbReference type="PROSITE-ProRule" id="PRU00322"/>
    </source>
</evidence>
<dbReference type="Pfam" id="PF25393">
    <property type="entry name" value="LTM"/>
    <property type="match status" value="1"/>
</dbReference>
<dbReference type="InterPro" id="IPR027370">
    <property type="entry name" value="Znf-RING_euk"/>
</dbReference>
<dbReference type="EMBL" id="OY660865">
    <property type="protein sequence ID" value="CAJ1050342.1"/>
    <property type="molecule type" value="Genomic_DNA"/>
</dbReference>
<name>A0AAV1EP11_XYRNO</name>
<dbReference type="GO" id="GO:0043123">
    <property type="term" value="P:positive regulation of canonical NF-kappaB signal transduction"/>
    <property type="evidence" value="ECO:0007669"/>
    <property type="project" value="TreeGrafter"/>
</dbReference>
<dbReference type="Proteomes" id="UP001178508">
    <property type="component" value="Chromosome 2"/>
</dbReference>
<dbReference type="GO" id="GO:0097039">
    <property type="term" value="P:protein linear polyubiquitination"/>
    <property type="evidence" value="ECO:0007669"/>
    <property type="project" value="TreeGrafter"/>
</dbReference>
<evidence type="ECO:0000256" key="2">
    <source>
        <dbReference type="ARBA" id="ARBA00004906"/>
    </source>
</evidence>
<evidence type="ECO:0000256" key="6">
    <source>
        <dbReference type="ARBA" id="ARBA00022553"/>
    </source>
</evidence>
<comment type="catalytic activity">
    <reaction evidence="1">
        <text>[E2 ubiquitin-conjugating enzyme]-S-ubiquitinyl-L-cysteine + [acceptor protein]-L-lysine = [E2 ubiquitin-conjugating enzyme]-L-cysteine + [acceptor protein]-N(6)-ubiquitinyl-L-lysine.</text>
        <dbReference type="EC" id="2.3.2.31"/>
    </reaction>
</comment>
<dbReference type="InterPro" id="IPR001841">
    <property type="entry name" value="Znf_RING"/>
</dbReference>
<dbReference type="FunFam" id="3.30.40.10:FF:000137">
    <property type="entry name" value="RanBP-type and C3HC4-type zinc finger-containing protein 1"/>
    <property type="match status" value="1"/>
</dbReference>
<evidence type="ECO:0000259" key="14">
    <source>
        <dbReference type="PROSITE" id="PS50053"/>
    </source>
</evidence>
<dbReference type="InterPro" id="IPR036443">
    <property type="entry name" value="Znf_RanBP2_sf"/>
</dbReference>
<feature type="domain" description="RING-type" evidence="15">
    <location>
        <begin position="289"/>
        <end position="331"/>
    </location>
</feature>
<evidence type="ECO:0000259" key="17">
    <source>
        <dbReference type="PROSITE" id="PS51873"/>
    </source>
</evidence>